<dbReference type="EMBL" id="JACXVP010000007">
    <property type="protein sequence ID" value="KAG5597130.1"/>
    <property type="molecule type" value="Genomic_DNA"/>
</dbReference>
<reference evidence="14 15" key="1">
    <citation type="submission" date="2020-09" db="EMBL/GenBank/DDBJ databases">
        <title>De no assembly of potato wild relative species, Solanum commersonii.</title>
        <authorList>
            <person name="Cho K."/>
        </authorList>
    </citation>
    <scope>NUCLEOTIDE SEQUENCE [LARGE SCALE GENOMIC DNA]</scope>
    <source>
        <strain evidence="14">LZ3.2</strain>
        <tissue evidence="14">Leaf</tissue>
    </source>
</reference>
<evidence type="ECO:0000256" key="9">
    <source>
        <dbReference type="ARBA" id="ARBA00023065"/>
    </source>
</evidence>
<evidence type="ECO:0000256" key="11">
    <source>
        <dbReference type="ARBA" id="ARBA00023303"/>
    </source>
</evidence>
<dbReference type="Gene3D" id="1.10.287.70">
    <property type="match status" value="1"/>
</dbReference>
<evidence type="ECO:0000256" key="2">
    <source>
        <dbReference type="ARBA" id="ARBA00022448"/>
    </source>
</evidence>
<evidence type="ECO:0000259" key="13">
    <source>
        <dbReference type="Pfam" id="PF00520"/>
    </source>
</evidence>
<keyword evidence="6" id="KW-0677">Repeat</keyword>
<keyword evidence="10 12" id="KW-0472">Membrane</keyword>
<dbReference type="PANTHER" id="PTHR46988">
    <property type="entry name" value="TWO PORE CALCIUM CHANNEL PROTEIN 1"/>
    <property type="match status" value="1"/>
</dbReference>
<keyword evidence="2" id="KW-0813">Transport</keyword>
<keyword evidence="4" id="KW-0107">Calcium channel</keyword>
<feature type="transmembrane region" description="Helical" evidence="12">
    <location>
        <begin position="36"/>
        <end position="59"/>
    </location>
</feature>
<keyword evidence="3" id="KW-0109">Calcium transport</keyword>
<keyword evidence="15" id="KW-1185">Reference proteome</keyword>
<sequence length="118" mass="13659">MFICTRTYTGDITVIQEHFISFEMSYKELTGTAWTYVYFVSFYLISVLWLLNLIVAFVLEAFQAEMDLEAAANCVDGDDKESSERRRNVGTKTRSQRVDFLLHHMLSSELTECSHDNP</sequence>
<protein>
    <recommendedName>
        <fullName evidence="13">Ion transport domain-containing protein</fullName>
    </recommendedName>
</protein>
<evidence type="ECO:0000256" key="5">
    <source>
        <dbReference type="ARBA" id="ARBA00022692"/>
    </source>
</evidence>
<gene>
    <name evidence="14" type="ORF">H5410_038362</name>
</gene>
<evidence type="ECO:0000256" key="6">
    <source>
        <dbReference type="ARBA" id="ARBA00022737"/>
    </source>
</evidence>
<comment type="caution">
    <text evidence="14">The sequence shown here is derived from an EMBL/GenBank/DDBJ whole genome shotgun (WGS) entry which is preliminary data.</text>
</comment>
<dbReference type="GO" id="GO:0005245">
    <property type="term" value="F:voltage-gated calcium channel activity"/>
    <property type="evidence" value="ECO:0007669"/>
    <property type="project" value="InterPro"/>
</dbReference>
<dbReference type="PANTHER" id="PTHR46988:SF2">
    <property type="entry name" value="TWO PORE CALCIUM CHANNEL PROTEIN 1"/>
    <property type="match status" value="1"/>
</dbReference>
<evidence type="ECO:0000313" key="14">
    <source>
        <dbReference type="EMBL" id="KAG5597130.1"/>
    </source>
</evidence>
<evidence type="ECO:0000256" key="4">
    <source>
        <dbReference type="ARBA" id="ARBA00022673"/>
    </source>
</evidence>
<evidence type="ECO:0000256" key="12">
    <source>
        <dbReference type="SAM" id="Phobius"/>
    </source>
</evidence>
<evidence type="ECO:0000256" key="10">
    <source>
        <dbReference type="ARBA" id="ARBA00023136"/>
    </source>
</evidence>
<evidence type="ECO:0000256" key="1">
    <source>
        <dbReference type="ARBA" id="ARBA00004141"/>
    </source>
</evidence>
<keyword evidence="9" id="KW-0406">Ion transport</keyword>
<evidence type="ECO:0000256" key="8">
    <source>
        <dbReference type="ARBA" id="ARBA00022989"/>
    </source>
</evidence>
<evidence type="ECO:0000256" key="3">
    <source>
        <dbReference type="ARBA" id="ARBA00022568"/>
    </source>
</evidence>
<dbReference type="AlphaFoldDB" id="A0A9J5YAH2"/>
<dbReference type="GO" id="GO:0000325">
    <property type="term" value="C:plant-type vacuole"/>
    <property type="evidence" value="ECO:0007669"/>
    <property type="project" value="TreeGrafter"/>
</dbReference>
<dbReference type="OrthoDB" id="416585at2759"/>
<organism evidence="14 15">
    <name type="scientific">Solanum commersonii</name>
    <name type="common">Commerson's wild potato</name>
    <name type="synonym">Commerson's nightshade</name>
    <dbReference type="NCBI Taxonomy" id="4109"/>
    <lineage>
        <taxon>Eukaryota</taxon>
        <taxon>Viridiplantae</taxon>
        <taxon>Streptophyta</taxon>
        <taxon>Embryophyta</taxon>
        <taxon>Tracheophyta</taxon>
        <taxon>Spermatophyta</taxon>
        <taxon>Magnoliopsida</taxon>
        <taxon>eudicotyledons</taxon>
        <taxon>Gunneridae</taxon>
        <taxon>Pentapetalae</taxon>
        <taxon>asterids</taxon>
        <taxon>lamiids</taxon>
        <taxon>Solanales</taxon>
        <taxon>Solanaceae</taxon>
        <taxon>Solanoideae</taxon>
        <taxon>Solaneae</taxon>
        <taxon>Solanum</taxon>
    </lineage>
</organism>
<proteinExistence type="predicted"/>
<evidence type="ECO:0000313" key="15">
    <source>
        <dbReference type="Proteomes" id="UP000824120"/>
    </source>
</evidence>
<dbReference type="InterPro" id="IPR044581">
    <property type="entry name" value="TPC1_plant"/>
</dbReference>
<comment type="subcellular location">
    <subcellularLocation>
        <location evidence="1">Membrane</location>
        <topology evidence="1">Multi-pass membrane protein</topology>
    </subcellularLocation>
</comment>
<accession>A0A9J5YAH2</accession>
<feature type="domain" description="Ion transport" evidence="13">
    <location>
        <begin position="24"/>
        <end position="65"/>
    </location>
</feature>
<name>A0A9J5YAH2_SOLCO</name>
<keyword evidence="11" id="KW-0407">Ion channel</keyword>
<keyword evidence="5 12" id="KW-0812">Transmembrane</keyword>
<evidence type="ECO:0000256" key="7">
    <source>
        <dbReference type="ARBA" id="ARBA00022837"/>
    </source>
</evidence>
<keyword evidence="8 12" id="KW-1133">Transmembrane helix</keyword>
<dbReference type="InterPro" id="IPR005821">
    <property type="entry name" value="Ion_trans_dom"/>
</dbReference>
<dbReference type="Pfam" id="PF00520">
    <property type="entry name" value="Ion_trans"/>
    <property type="match status" value="1"/>
</dbReference>
<keyword evidence="7" id="KW-0106">Calcium</keyword>
<dbReference type="Proteomes" id="UP000824120">
    <property type="component" value="Chromosome 7"/>
</dbReference>
<dbReference type="GO" id="GO:0005774">
    <property type="term" value="C:vacuolar membrane"/>
    <property type="evidence" value="ECO:0007669"/>
    <property type="project" value="TreeGrafter"/>
</dbReference>